<evidence type="ECO:0000313" key="1">
    <source>
        <dbReference type="EMBL" id="MBI5168084.1"/>
    </source>
</evidence>
<dbReference type="EMBL" id="JACRIW010000010">
    <property type="protein sequence ID" value="MBI5168084.1"/>
    <property type="molecule type" value="Genomic_DNA"/>
</dbReference>
<gene>
    <name evidence="1" type="ORF">HZA61_01210</name>
</gene>
<accession>A0A933SDP8</accession>
<evidence type="ECO:0000313" key="2">
    <source>
        <dbReference type="Proteomes" id="UP000696931"/>
    </source>
</evidence>
<proteinExistence type="predicted"/>
<dbReference type="Proteomes" id="UP000696931">
    <property type="component" value="Unassembled WGS sequence"/>
</dbReference>
<name>A0A933SDP8_UNCEI</name>
<organism evidence="1 2">
    <name type="scientific">Eiseniibacteriota bacterium</name>
    <dbReference type="NCBI Taxonomy" id="2212470"/>
    <lineage>
        <taxon>Bacteria</taxon>
        <taxon>Candidatus Eiseniibacteriota</taxon>
    </lineage>
</organism>
<sequence>MLARSLPEWMIHAFRVPYPTSRWERTLAHDHEVDFVKGSLSGVALGEDVERLSFLGPADSAGEACAGVFGYNALGLALMSDGGKLASITVLLTGSPGGKHAAFAGIFRVRDNRHVLPPETTEAEIVTLFGEPAARAEQKDDETGEVWERSLRYVNGPVLCEVVFDPEGALIEINLEPSGET</sequence>
<comment type="caution">
    <text evidence="1">The sequence shown here is derived from an EMBL/GenBank/DDBJ whole genome shotgun (WGS) entry which is preliminary data.</text>
</comment>
<dbReference type="AlphaFoldDB" id="A0A933SDP8"/>
<protein>
    <submittedName>
        <fullName evidence="1">Uncharacterized protein</fullName>
    </submittedName>
</protein>
<reference evidence="1" key="1">
    <citation type="submission" date="2020-07" db="EMBL/GenBank/DDBJ databases">
        <title>Huge and variable diversity of episymbiotic CPR bacteria and DPANN archaea in groundwater ecosystems.</title>
        <authorList>
            <person name="He C.Y."/>
            <person name="Keren R."/>
            <person name="Whittaker M."/>
            <person name="Farag I.F."/>
            <person name="Doudna J."/>
            <person name="Cate J.H.D."/>
            <person name="Banfield J.F."/>
        </authorList>
    </citation>
    <scope>NUCLEOTIDE SEQUENCE</scope>
    <source>
        <strain evidence="1">NC_groundwater_1813_Pr3_B-0.1um_71_17</strain>
    </source>
</reference>